<keyword evidence="1" id="KW-0472">Membrane</keyword>
<evidence type="ECO:0000313" key="2">
    <source>
        <dbReference type="EMBL" id="MQT02122.1"/>
    </source>
</evidence>
<keyword evidence="3" id="KW-1185">Reference proteome</keyword>
<gene>
    <name evidence="2" type="ORF">FF041_18495</name>
</gene>
<feature type="transmembrane region" description="Helical" evidence="1">
    <location>
        <begin position="20"/>
        <end position="39"/>
    </location>
</feature>
<keyword evidence="1" id="KW-0812">Transmembrane</keyword>
<keyword evidence="1" id="KW-1133">Transmembrane helix</keyword>
<dbReference type="Proteomes" id="UP000419138">
    <property type="component" value="Unassembled WGS sequence"/>
</dbReference>
<dbReference type="EMBL" id="VCLA01000145">
    <property type="protein sequence ID" value="MQT02122.1"/>
    <property type="molecule type" value="Genomic_DNA"/>
</dbReference>
<organism evidence="2 3">
    <name type="scientific">Streptomyces jumonjinensis</name>
    <dbReference type="NCBI Taxonomy" id="1945"/>
    <lineage>
        <taxon>Bacteria</taxon>
        <taxon>Bacillati</taxon>
        <taxon>Actinomycetota</taxon>
        <taxon>Actinomycetes</taxon>
        <taxon>Kitasatosporales</taxon>
        <taxon>Streptomycetaceae</taxon>
        <taxon>Streptomyces</taxon>
    </lineage>
</organism>
<proteinExistence type="predicted"/>
<evidence type="ECO:0000256" key="1">
    <source>
        <dbReference type="SAM" id="Phobius"/>
    </source>
</evidence>
<dbReference type="RefSeq" id="WP_153523797.1">
    <property type="nucleotide sequence ID" value="NZ_JBEPDZ010000007.1"/>
</dbReference>
<dbReference type="AlphaFoldDB" id="A0A646KIM4"/>
<name>A0A646KIM4_STRJU</name>
<protein>
    <submittedName>
        <fullName evidence="2">Uncharacterized protein</fullName>
    </submittedName>
</protein>
<reference evidence="2 3" key="1">
    <citation type="submission" date="2019-05" db="EMBL/GenBank/DDBJ databases">
        <title>Comparative genomics and metabolomics analyses of clavulanic acid producing Streptomyces species provides insight into specialized metabolism and evolution of beta-lactam biosynthetic gene clusters.</title>
        <authorList>
            <person name="Moore M.A."/>
            <person name="Cruz-Morales P."/>
            <person name="Barona Gomez F."/>
            <person name="Kapil T."/>
        </authorList>
    </citation>
    <scope>NUCLEOTIDE SEQUENCE [LARGE SCALE GENOMIC DNA]</scope>
    <source>
        <strain evidence="2 3">NRRL 5741</strain>
    </source>
</reference>
<accession>A0A646KIM4</accession>
<comment type="caution">
    <text evidence="2">The sequence shown here is derived from an EMBL/GenBank/DDBJ whole genome shotgun (WGS) entry which is preliminary data.</text>
</comment>
<sequence length="190" mass="20347">MSRLRTLLKRFGGVPAVRTWQVVVVAAVVCGAAIGGYAVRPSLTPAASAQSGPLPRDLIIDRSSAVKVDDTDNGFHIMGVTPSSIWSELAVGASKRGVAVTYLTPGNEDPYDSSHWIGVYEGSIGASTKVGDWVSWNWATYDCGNYCTATIDLPGVRKGRTYTVVYYDKSDCGTVSCGYKARATYEYTAI</sequence>
<evidence type="ECO:0000313" key="3">
    <source>
        <dbReference type="Proteomes" id="UP000419138"/>
    </source>
</evidence>